<comment type="similarity">
    <text evidence="1 12 13">Belongs to the ATPase B chain family.</text>
</comment>
<dbReference type="InterPro" id="IPR050059">
    <property type="entry name" value="ATP_synthase_B_chain"/>
</dbReference>
<organism evidence="16 17">
    <name type="scientific">Candidatus Gallimonas intestinigallinarum</name>
    <dbReference type="NCBI Taxonomy" id="2838604"/>
    <lineage>
        <taxon>Bacteria</taxon>
        <taxon>Bacillati</taxon>
        <taxon>Bacillota</taxon>
        <taxon>Clostridia</taxon>
        <taxon>Candidatus Gallimonas</taxon>
    </lineage>
</organism>
<dbReference type="CDD" id="cd06503">
    <property type="entry name" value="ATP-synt_Fo_b"/>
    <property type="match status" value="1"/>
</dbReference>
<feature type="coiled-coil region" evidence="14">
    <location>
        <begin position="33"/>
        <end position="133"/>
    </location>
</feature>
<dbReference type="AlphaFoldDB" id="A0A9D2DX40"/>
<keyword evidence="6 12" id="KW-1133">Transmembrane helix</keyword>
<comment type="function">
    <text evidence="12">Component of the F(0) channel, it forms part of the peripheral stalk, linking F(1) to F(0).</text>
</comment>
<comment type="subcellular location">
    <subcellularLocation>
        <location evidence="12">Cell membrane</location>
        <topology evidence="12">Single-pass membrane protein</topology>
    </subcellularLocation>
    <subcellularLocation>
        <location evidence="11">Endomembrane system</location>
        <topology evidence="11">Single-pass membrane protein</topology>
    </subcellularLocation>
</comment>
<gene>
    <name evidence="12" type="primary">atpF</name>
    <name evidence="16" type="ORF">H9812_04090</name>
</gene>
<keyword evidence="9 12" id="KW-0066">ATP synthesis</keyword>
<feature type="region of interest" description="Disordered" evidence="15">
    <location>
        <begin position="152"/>
        <end position="181"/>
    </location>
</feature>
<evidence type="ECO:0000256" key="5">
    <source>
        <dbReference type="ARBA" id="ARBA00022781"/>
    </source>
</evidence>
<protein>
    <recommendedName>
        <fullName evidence="12">ATP synthase subunit b</fullName>
    </recommendedName>
    <alternativeName>
        <fullName evidence="12">ATP synthase F(0) sector subunit b</fullName>
    </alternativeName>
    <alternativeName>
        <fullName evidence="12">ATPase subunit I</fullName>
    </alternativeName>
    <alternativeName>
        <fullName evidence="12">F-type ATPase subunit b</fullName>
        <shortName evidence="12">F-ATPase subunit b</shortName>
    </alternativeName>
</protein>
<keyword evidence="4 12" id="KW-0812">Transmembrane</keyword>
<feature type="transmembrane region" description="Helical" evidence="12">
    <location>
        <begin position="12"/>
        <end position="29"/>
    </location>
</feature>
<keyword evidence="2 12" id="KW-0813">Transport</keyword>
<dbReference type="GO" id="GO:0046961">
    <property type="term" value="F:proton-transporting ATPase activity, rotational mechanism"/>
    <property type="evidence" value="ECO:0007669"/>
    <property type="project" value="TreeGrafter"/>
</dbReference>
<evidence type="ECO:0000313" key="16">
    <source>
        <dbReference type="EMBL" id="HIZ24639.1"/>
    </source>
</evidence>
<evidence type="ECO:0000256" key="3">
    <source>
        <dbReference type="ARBA" id="ARBA00022547"/>
    </source>
</evidence>
<evidence type="ECO:0000256" key="10">
    <source>
        <dbReference type="ARBA" id="ARBA00025198"/>
    </source>
</evidence>
<dbReference type="GO" id="GO:0005886">
    <property type="term" value="C:plasma membrane"/>
    <property type="evidence" value="ECO:0007669"/>
    <property type="project" value="UniProtKB-SubCell"/>
</dbReference>
<evidence type="ECO:0000256" key="4">
    <source>
        <dbReference type="ARBA" id="ARBA00022692"/>
    </source>
</evidence>
<dbReference type="EMBL" id="DXBS01000079">
    <property type="protein sequence ID" value="HIZ24639.1"/>
    <property type="molecule type" value="Genomic_DNA"/>
</dbReference>
<keyword evidence="14" id="KW-0175">Coiled coil</keyword>
<sequence>MPLNIDWQQILLHLLNFVILFAGLWLLLYKPVRKFMQKRREEYENKDAETERKKSEAEQLRAQYEQKLADADAEIEAKRLDAKKEMDAYAALRKNAAQEEADAIVKKAHENAAREREKSVRDARREIAALASEATEKLALRETASEAFDQFLDAADAQAKEDGGKRADAAEKAPEDKGGNE</sequence>
<keyword evidence="8 12" id="KW-0472">Membrane</keyword>
<evidence type="ECO:0000256" key="9">
    <source>
        <dbReference type="ARBA" id="ARBA00023310"/>
    </source>
</evidence>
<comment type="function">
    <text evidence="10 12">F(1)F(0) ATP synthase produces ATP from ADP in the presence of a proton or sodium gradient. F-type ATPases consist of two structural domains, F(1) containing the extramembraneous catalytic core and F(0) containing the membrane proton channel, linked together by a central stalk and a peripheral stalk. During catalysis, ATP synthesis in the catalytic domain of F(1) is coupled via a rotary mechanism of the central stalk subunits to proton translocation.</text>
</comment>
<dbReference type="GO" id="GO:0045259">
    <property type="term" value="C:proton-transporting ATP synthase complex"/>
    <property type="evidence" value="ECO:0007669"/>
    <property type="project" value="UniProtKB-KW"/>
</dbReference>
<feature type="compositionally biased region" description="Basic and acidic residues" evidence="15">
    <location>
        <begin position="158"/>
        <end position="181"/>
    </location>
</feature>
<dbReference type="Proteomes" id="UP000824044">
    <property type="component" value="Unassembled WGS sequence"/>
</dbReference>
<dbReference type="InterPro" id="IPR002146">
    <property type="entry name" value="ATP_synth_b/b'su_bac/chlpt"/>
</dbReference>
<evidence type="ECO:0000256" key="8">
    <source>
        <dbReference type="ARBA" id="ARBA00023136"/>
    </source>
</evidence>
<dbReference type="GO" id="GO:0012505">
    <property type="term" value="C:endomembrane system"/>
    <property type="evidence" value="ECO:0007669"/>
    <property type="project" value="UniProtKB-SubCell"/>
</dbReference>
<accession>A0A9D2DX40</accession>
<dbReference type="PANTHER" id="PTHR33445:SF2">
    <property type="entry name" value="ATP SYNTHASE SUBUNIT B', CHLOROPLASTIC"/>
    <property type="match status" value="1"/>
</dbReference>
<evidence type="ECO:0000256" key="14">
    <source>
        <dbReference type="SAM" id="Coils"/>
    </source>
</evidence>
<evidence type="ECO:0000256" key="11">
    <source>
        <dbReference type="ARBA" id="ARBA00037847"/>
    </source>
</evidence>
<proteinExistence type="inferred from homology"/>
<dbReference type="GO" id="GO:0046933">
    <property type="term" value="F:proton-transporting ATP synthase activity, rotational mechanism"/>
    <property type="evidence" value="ECO:0007669"/>
    <property type="project" value="UniProtKB-UniRule"/>
</dbReference>
<comment type="subunit">
    <text evidence="12">F-type ATPases have 2 components, F(1) - the catalytic core - and F(0) - the membrane proton channel. F(1) has five subunits: alpha(3), beta(3), gamma(1), delta(1), epsilon(1). F(0) has three main subunits: a(1), b(2) and c(10-14). The alpha and beta chains form an alternating ring which encloses part of the gamma chain. F(1) is attached to F(0) by a central stalk formed by the gamma and epsilon chains, while a peripheral stalk is formed by the delta and b chains.</text>
</comment>
<keyword evidence="5 12" id="KW-0375">Hydrogen ion transport</keyword>
<reference evidence="16" key="2">
    <citation type="submission" date="2021-04" db="EMBL/GenBank/DDBJ databases">
        <authorList>
            <person name="Gilroy R."/>
        </authorList>
    </citation>
    <scope>NUCLEOTIDE SEQUENCE</scope>
    <source>
        <strain evidence="16">CHK33-5263</strain>
    </source>
</reference>
<comment type="caution">
    <text evidence="16">The sequence shown here is derived from an EMBL/GenBank/DDBJ whole genome shotgun (WGS) entry which is preliminary data.</text>
</comment>
<evidence type="ECO:0000256" key="2">
    <source>
        <dbReference type="ARBA" id="ARBA00022448"/>
    </source>
</evidence>
<evidence type="ECO:0000313" key="17">
    <source>
        <dbReference type="Proteomes" id="UP000824044"/>
    </source>
</evidence>
<dbReference type="Pfam" id="PF00430">
    <property type="entry name" value="ATP-synt_B"/>
    <property type="match status" value="1"/>
</dbReference>
<evidence type="ECO:0000256" key="7">
    <source>
        <dbReference type="ARBA" id="ARBA00023065"/>
    </source>
</evidence>
<dbReference type="PANTHER" id="PTHR33445">
    <property type="entry name" value="ATP SYNTHASE SUBUNIT B', CHLOROPLASTIC"/>
    <property type="match status" value="1"/>
</dbReference>
<dbReference type="HAMAP" id="MF_01398">
    <property type="entry name" value="ATP_synth_b_bprime"/>
    <property type="match status" value="1"/>
</dbReference>
<evidence type="ECO:0000256" key="1">
    <source>
        <dbReference type="ARBA" id="ARBA00005513"/>
    </source>
</evidence>
<evidence type="ECO:0000256" key="15">
    <source>
        <dbReference type="SAM" id="MobiDB-lite"/>
    </source>
</evidence>
<evidence type="ECO:0000256" key="12">
    <source>
        <dbReference type="HAMAP-Rule" id="MF_01398"/>
    </source>
</evidence>
<keyword evidence="3 12" id="KW-0138">CF(0)</keyword>
<keyword evidence="12" id="KW-1003">Cell membrane</keyword>
<evidence type="ECO:0000256" key="13">
    <source>
        <dbReference type="RuleBase" id="RU003848"/>
    </source>
</evidence>
<reference evidence="16" key="1">
    <citation type="journal article" date="2021" name="PeerJ">
        <title>Extensive microbial diversity within the chicken gut microbiome revealed by metagenomics and culture.</title>
        <authorList>
            <person name="Gilroy R."/>
            <person name="Ravi A."/>
            <person name="Getino M."/>
            <person name="Pursley I."/>
            <person name="Horton D.L."/>
            <person name="Alikhan N.F."/>
            <person name="Baker D."/>
            <person name="Gharbi K."/>
            <person name="Hall N."/>
            <person name="Watson M."/>
            <person name="Adriaenssens E.M."/>
            <person name="Foster-Nyarko E."/>
            <person name="Jarju S."/>
            <person name="Secka A."/>
            <person name="Antonio M."/>
            <person name="Oren A."/>
            <person name="Chaudhuri R.R."/>
            <person name="La Ragione R."/>
            <person name="Hildebrand F."/>
            <person name="Pallen M.J."/>
        </authorList>
    </citation>
    <scope>NUCLEOTIDE SEQUENCE</scope>
    <source>
        <strain evidence="16">CHK33-5263</strain>
    </source>
</reference>
<name>A0A9D2DX40_9FIRM</name>
<evidence type="ECO:0000256" key="6">
    <source>
        <dbReference type="ARBA" id="ARBA00022989"/>
    </source>
</evidence>
<keyword evidence="7 12" id="KW-0406">Ion transport</keyword>